<dbReference type="PROSITE" id="PS51898">
    <property type="entry name" value="TYR_RECOMBINASE"/>
    <property type="match status" value="1"/>
</dbReference>
<dbReference type="AlphaFoldDB" id="A0A2W5SQ82"/>
<dbReference type="InterPro" id="IPR011010">
    <property type="entry name" value="DNA_brk_join_enz"/>
</dbReference>
<comment type="caution">
    <text evidence="4">The sequence shown here is derived from an EMBL/GenBank/DDBJ whole genome shotgun (WGS) entry which is preliminary data.</text>
</comment>
<name>A0A2W5SQ82_VARPD</name>
<accession>A0A2W5SQ82</accession>
<dbReference type="SUPFAM" id="SSF56349">
    <property type="entry name" value="DNA breaking-rejoining enzymes"/>
    <property type="match status" value="1"/>
</dbReference>
<dbReference type="EMBL" id="QFPP01000035">
    <property type="protein sequence ID" value="PZQ76960.1"/>
    <property type="molecule type" value="Genomic_DNA"/>
</dbReference>
<dbReference type="Proteomes" id="UP000249135">
    <property type="component" value="Unassembled WGS sequence"/>
</dbReference>
<dbReference type="InterPro" id="IPR002104">
    <property type="entry name" value="Integrase_catalytic"/>
</dbReference>
<dbReference type="PANTHER" id="PTHR30349:SF94">
    <property type="entry name" value="INTEGRASE_RECOMBINASE HI_1414-RELATED"/>
    <property type="match status" value="1"/>
</dbReference>
<dbReference type="GO" id="GO:0015074">
    <property type="term" value="P:DNA integration"/>
    <property type="evidence" value="ECO:0007669"/>
    <property type="project" value="UniProtKB-KW"/>
</dbReference>
<dbReference type="Pfam" id="PF00589">
    <property type="entry name" value="Phage_integrase"/>
    <property type="match status" value="1"/>
</dbReference>
<dbReference type="GO" id="GO:0006310">
    <property type="term" value="P:DNA recombination"/>
    <property type="evidence" value="ECO:0007669"/>
    <property type="project" value="UniProtKB-KW"/>
</dbReference>
<proteinExistence type="predicted"/>
<dbReference type="InterPro" id="IPR050090">
    <property type="entry name" value="Tyrosine_recombinase_XerCD"/>
</dbReference>
<sequence>MGTITKRTGTHGVSYQAKVRRAGHPTLSKSFPDRRTAELWIAQQELAVARGALPDAAVASTTTMAVLMQCYLWEVTPTKKGAVQEAYHMRPLMESKLAAYTPTTLTADAVRQWRDERLRTAAPATVNRQLNLLHHVIEHSRKEWGIGAGNVVSDVSRPKNARGRDRRLSYEEEVRLLAACTASLSTYLSGVVRLAIETGMRQAELVGLRWELIDLDRAVARLLDTKNGESRTVPLSQTALAVLRGRRDAGQVSGPVWPGVTPEAVKRAFLKACARAEVSGLRFHDLRHEATSRFFEKGLNVMEAASITGHKDLRMLKRYTHLDASKLALKLG</sequence>
<evidence type="ECO:0000313" key="4">
    <source>
        <dbReference type="EMBL" id="PZQ76960.1"/>
    </source>
</evidence>
<dbReference type="Gene3D" id="1.10.443.10">
    <property type="entry name" value="Intergrase catalytic core"/>
    <property type="match status" value="1"/>
</dbReference>
<feature type="domain" description="Tyr recombinase" evidence="3">
    <location>
        <begin position="163"/>
        <end position="332"/>
    </location>
</feature>
<keyword evidence="2" id="KW-0233">DNA recombination</keyword>
<dbReference type="InterPro" id="IPR013762">
    <property type="entry name" value="Integrase-like_cat_sf"/>
</dbReference>
<evidence type="ECO:0000256" key="1">
    <source>
        <dbReference type="ARBA" id="ARBA00022908"/>
    </source>
</evidence>
<dbReference type="PANTHER" id="PTHR30349">
    <property type="entry name" value="PHAGE INTEGRASE-RELATED"/>
    <property type="match status" value="1"/>
</dbReference>
<gene>
    <name evidence="4" type="ORF">DI563_05520</name>
</gene>
<organism evidence="4 5">
    <name type="scientific">Variovorax paradoxus</name>
    <dbReference type="NCBI Taxonomy" id="34073"/>
    <lineage>
        <taxon>Bacteria</taxon>
        <taxon>Pseudomonadati</taxon>
        <taxon>Pseudomonadota</taxon>
        <taxon>Betaproteobacteria</taxon>
        <taxon>Burkholderiales</taxon>
        <taxon>Comamonadaceae</taxon>
        <taxon>Variovorax</taxon>
    </lineage>
</organism>
<keyword evidence="1" id="KW-0229">DNA integration</keyword>
<dbReference type="GO" id="GO:0003677">
    <property type="term" value="F:DNA binding"/>
    <property type="evidence" value="ECO:0007669"/>
    <property type="project" value="InterPro"/>
</dbReference>
<dbReference type="CDD" id="cd00796">
    <property type="entry name" value="INT_Rci_Hp1_C"/>
    <property type="match status" value="1"/>
</dbReference>
<protein>
    <submittedName>
        <fullName evidence="4">Site-specific integrase</fullName>
    </submittedName>
</protein>
<evidence type="ECO:0000256" key="2">
    <source>
        <dbReference type="ARBA" id="ARBA00023172"/>
    </source>
</evidence>
<evidence type="ECO:0000259" key="3">
    <source>
        <dbReference type="PROSITE" id="PS51898"/>
    </source>
</evidence>
<evidence type="ECO:0000313" key="5">
    <source>
        <dbReference type="Proteomes" id="UP000249135"/>
    </source>
</evidence>
<reference evidence="4 5" key="1">
    <citation type="submission" date="2017-08" db="EMBL/GenBank/DDBJ databases">
        <title>Infants hospitalized years apart are colonized by the same room-sourced microbial strains.</title>
        <authorList>
            <person name="Brooks B."/>
            <person name="Olm M.R."/>
            <person name="Firek B.A."/>
            <person name="Baker R."/>
            <person name="Thomas B.C."/>
            <person name="Morowitz M.J."/>
            <person name="Banfield J.F."/>
        </authorList>
    </citation>
    <scope>NUCLEOTIDE SEQUENCE [LARGE SCALE GENOMIC DNA]</scope>
    <source>
        <strain evidence="4">S2_005_003_R2_41</strain>
    </source>
</reference>